<gene>
    <name evidence="8" type="ORF">LOAG_16361</name>
</gene>
<dbReference type="CTD" id="9939461"/>
<dbReference type="Pfam" id="PF00621">
    <property type="entry name" value="RhoGEF"/>
    <property type="match status" value="1"/>
</dbReference>
<reference evidence="8" key="1">
    <citation type="submission" date="2012-04" db="EMBL/GenBank/DDBJ databases">
        <title>The Genome Sequence of Loa loa.</title>
        <authorList>
            <consortium name="The Broad Institute Genome Sequencing Platform"/>
            <consortium name="Broad Institute Genome Sequencing Center for Infectious Disease"/>
            <person name="Nutman T.B."/>
            <person name="Fink D.L."/>
            <person name="Russ C."/>
            <person name="Young S."/>
            <person name="Zeng Q."/>
            <person name="Gargeya S."/>
            <person name="Alvarado L."/>
            <person name="Berlin A."/>
            <person name="Chapman S.B."/>
            <person name="Chen Z."/>
            <person name="Freedman E."/>
            <person name="Gellesch M."/>
            <person name="Goldberg J."/>
            <person name="Griggs A."/>
            <person name="Gujja S."/>
            <person name="Heilman E.R."/>
            <person name="Heiman D."/>
            <person name="Howarth C."/>
            <person name="Mehta T."/>
            <person name="Neiman D."/>
            <person name="Pearson M."/>
            <person name="Roberts A."/>
            <person name="Saif S."/>
            <person name="Shea T."/>
            <person name="Shenoy N."/>
            <person name="Sisk P."/>
            <person name="Stolte C."/>
            <person name="Sykes S."/>
            <person name="White J."/>
            <person name="Yandava C."/>
            <person name="Haas B."/>
            <person name="Henn M.R."/>
            <person name="Nusbaum C."/>
            <person name="Birren B."/>
        </authorList>
    </citation>
    <scope>NUCLEOTIDE SEQUENCE [LARGE SCALE GENOMIC DNA]</scope>
</reference>
<feature type="region of interest" description="Disordered" evidence="3">
    <location>
        <begin position="1126"/>
        <end position="1164"/>
    </location>
</feature>
<dbReference type="PROSITE" id="PS50003">
    <property type="entry name" value="PH_DOMAIN"/>
    <property type="match status" value="1"/>
</dbReference>
<feature type="domain" description="N-terminal Ras-GEF" evidence="7">
    <location>
        <begin position="636"/>
        <end position="809"/>
    </location>
</feature>
<feature type="region of interest" description="Disordered" evidence="3">
    <location>
        <begin position="1393"/>
        <end position="1471"/>
    </location>
</feature>
<evidence type="ECO:0000256" key="2">
    <source>
        <dbReference type="PROSITE-ProRule" id="PRU00168"/>
    </source>
</evidence>
<dbReference type="GeneID" id="9939461"/>
<dbReference type="InParanoid" id="A0A1S0UMF0"/>
<name>A0A1S0UMF0_LOALO</name>
<dbReference type="Pfam" id="PF00618">
    <property type="entry name" value="RasGEF_N"/>
    <property type="match status" value="1"/>
</dbReference>
<dbReference type="RefSeq" id="XP_020307563.1">
    <property type="nucleotide sequence ID" value="XM_020449014.1"/>
</dbReference>
<dbReference type="CDD" id="cd01261">
    <property type="entry name" value="PH_SOS"/>
    <property type="match status" value="1"/>
</dbReference>
<sequence>MVLELKKCGGAAYHSMSISAGDGTPNRSLTANRHLQWKSQKVFIDRIYQISNNCHPGIGLDQAAAEHIQEILICLFLNYWNVIRKQSKIWNECQNTAEALHRIPRKKLHDKRNANSKSLMSLLHTLQPKLKELLGYKLDEEVMLYLLSVIEYIAADILKWTGNYVKNIRKCDPTIGLQNLKIALSADTSLMELTEMLYNDEETSTAGILNDNVEDIVQEMSYEEASRDFNRDEAQYLRDLNLIIHVFRRRFETVFEDSDEHYLDEMFGNILELHELTVKVQRMLEDAIEMSDTPCVGAGLWELAEAHEFDVYIAYMDLFKRSLTTVVEKVLNDAKYEQFFMLEDRAHSITPGGETFRLAVKYVLPSLLEIPVIHFFRYVEFTNILCHLARPPDEVEDLKSAKSYFSGLAVKVESLCPLFLINHLKTEQSIRALPESNCSRQRRRIQEIQRSIELWEGKEIGYKCAEVIREGDLLLLRSGPVSSADTLKKNRGTTVRHAFLFDHLLVLCKTLRSSRPEKPLYKFKDKMLIRKTDIFDLTDTEELQNAFKIVSRSITHDRADNTSWVLFCRTPEEKTSWMCDLVKIQAKSSLDRMLDASLKEEEKRVPLILPTSDQYRFADQDCDENIVFEDYTSSSGIPVVKHGTVLKLVERLTYHLYTDYNYVRTFLTTYHSFCTSSELLQLLIERFQVPTPPQLQVAGANNTSNLESRELLNGPYATVHSQGLRTQVSPTLLNRIERSYQRFRKEYEQPIQCRVLSVIRQWVNNHWYDFEHNPILLQDLCSFLEETDSHGKVINQYKKWCKSIKKRADTIPSVAHSASQSEPSPSTITSYGPQKPKILWHIAEKGAIETYDLLSLHPIEIGRQITLLQFDLYKAIKPIELVGSAWTKRDKDLRSPQLLKLIDHSTMLTYWVARCIVETASLDERVYMFSRVLEVMSVFEELNNFTGLVALYSALNSSSVYRLKACWEKIDREKQVWYEKFKKLCNPHWKEMIERLKSINPPCVPFFGHYLSKIFFYEEGNSTFVQSEDLTHEQINAEGNTSVVGATGRKVMVSFVKCRRIASIISDIQMYQNESYALEVEPSVRHFFETINPLNGFDGKESLETYMWEQSLKVEPKDPDKMEFVKPSRPLHVLKSPGIKPPKGISSAPSTSGPSNHYSGHRGSGRGFSAFNNYSSSVSHSSDMSRPNLLPNFEDRNPYLGMVEITPGQQPRYLGDAKRGAQSTITSPIEPRIPPIVSKARHRNDKASSTPPSPRSSQNGHFTAPSPPPLYPRKLSTQEQLAPLPSLKFSVHAIPDVNGPVPPHSAPFCTARPDSFVFPPYGGNAICSRTTAPLENTSTAVQTAGMIPTVPPRKKVEPLPSPLSDDAVRVVWNKEARSAVSDASGIISLFSSSQNSSQNNAATAPRLYPRRACPVEPPPRPPKLFYSRKPQELFGEKVATEENDSNCHRKLSPPPLPPKTYKRKQQHNRLQ</sequence>
<dbReference type="PROSITE" id="PS50212">
    <property type="entry name" value="RASGEF_NTER"/>
    <property type="match status" value="1"/>
</dbReference>
<dbReference type="InterPro" id="IPR011993">
    <property type="entry name" value="PH-like_dom_sf"/>
</dbReference>
<dbReference type="GO" id="GO:0040026">
    <property type="term" value="P:positive regulation of vulval development"/>
    <property type="evidence" value="ECO:0007669"/>
    <property type="project" value="EnsemblMetazoa"/>
</dbReference>
<dbReference type="PANTHER" id="PTHR23113:SF363">
    <property type="entry name" value="PROTEIN SON OF SEVENLESS"/>
    <property type="match status" value="1"/>
</dbReference>
<dbReference type="InterPro" id="IPR000651">
    <property type="entry name" value="Ras-like_Gua-exchang_fac_N"/>
</dbReference>
<evidence type="ECO:0000256" key="1">
    <source>
        <dbReference type="ARBA" id="ARBA00022658"/>
    </source>
</evidence>
<feature type="domain" description="Ras-GEF" evidence="5">
    <location>
        <begin position="857"/>
        <end position="1117"/>
    </location>
</feature>
<dbReference type="KEGG" id="loa:LOAG_16361"/>
<feature type="compositionally biased region" description="Basic residues" evidence="3">
    <location>
        <begin position="1460"/>
        <end position="1471"/>
    </location>
</feature>
<dbReference type="OMA" id="KNTHRED"/>
<dbReference type="FunCoup" id="A0A1S0UMF0">
    <property type="interactions" value="2294"/>
</dbReference>
<dbReference type="InterPro" id="IPR036964">
    <property type="entry name" value="RASGEF_cat_dom_sf"/>
</dbReference>
<dbReference type="Gene3D" id="1.10.840.10">
    <property type="entry name" value="Ras guanine-nucleotide exchange factors catalytic domain"/>
    <property type="match status" value="1"/>
</dbReference>
<dbReference type="InterPro" id="IPR008937">
    <property type="entry name" value="Ras-like_GEF"/>
</dbReference>
<keyword evidence="1 2" id="KW-0344">Guanine-nucleotide releasing factor</keyword>
<dbReference type="Gene3D" id="6.10.250.3060">
    <property type="match status" value="1"/>
</dbReference>
<dbReference type="OrthoDB" id="546434at2759"/>
<feature type="compositionally biased region" description="Polar residues" evidence="3">
    <location>
        <begin position="1147"/>
        <end position="1158"/>
    </location>
</feature>
<dbReference type="SMART" id="SM00325">
    <property type="entry name" value="RhoGEF"/>
    <property type="match status" value="1"/>
</dbReference>
<dbReference type="PROSITE" id="PS50009">
    <property type="entry name" value="RASGEF_CAT"/>
    <property type="match status" value="1"/>
</dbReference>
<dbReference type="Gene3D" id="1.20.900.10">
    <property type="entry name" value="Dbl homology (DH) domain"/>
    <property type="match status" value="1"/>
</dbReference>
<evidence type="ECO:0000259" key="4">
    <source>
        <dbReference type="PROSITE" id="PS50003"/>
    </source>
</evidence>
<dbReference type="Pfam" id="PF22697">
    <property type="entry name" value="SOS1_NGEF_PH"/>
    <property type="match status" value="1"/>
</dbReference>
<dbReference type="GO" id="GO:0009792">
    <property type="term" value="P:embryo development ending in birth or egg hatching"/>
    <property type="evidence" value="ECO:0007669"/>
    <property type="project" value="EnsemblMetazoa"/>
</dbReference>
<dbReference type="InterPro" id="IPR001849">
    <property type="entry name" value="PH_domain"/>
</dbReference>
<feature type="domain" description="DH" evidence="6">
    <location>
        <begin position="221"/>
        <end position="415"/>
    </location>
</feature>
<dbReference type="InterPro" id="IPR000219">
    <property type="entry name" value="DH_dom"/>
</dbReference>
<dbReference type="PANTHER" id="PTHR23113">
    <property type="entry name" value="GUANINE NUCLEOTIDE EXCHANGE FACTOR"/>
    <property type="match status" value="1"/>
</dbReference>
<dbReference type="CDD" id="cd00155">
    <property type="entry name" value="RasGEF"/>
    <property type="match status" value="1"/>
</dbReference>
<dbReference type="CDD" id="cd06224">
    <property type="entry name" value="REM"/>
    <property type="match status" value="1"/>
</dbReference>
<dbReference type="InterPro" id="IPR023578">
    <property type="entry name" value="Ras_GEF_dom_sf"/>
</dbReference>
<dbReference type="SUPFAM" id="SSF50729">
    <property type="entry name" value="PH domain-like"/>
    <property type="match status" value="1"/>
</dbReference>
<dbReference type="SUPFAM" id="SSF48065">
    <property type="entry name" value="DBL homology domain (DH-domain)"/>
    <property type="match status" value="1"/>
</dbReference>
<feature type="compositionally biased region" description="Basic and acidic residues" evidence="3">
    <location>
        <begin position="1429"/>
        <end position="1440"/>
    </location>
</feature>
<dbReference type="GO" id="GO:0007173">
    <property type="term" value="P:epidermal growth factor receptor signaling pathway"/>
    <property type="evidence" value="ECO:0007669"/>
    <property type="project" value="EnsemblMetazoa"/>
</dbReference>
<dbReference type="CDD" id="cd22915">
    <property type="entry name" value="HFD_SOS1_rpt2"/>
    <property type="match status" value="1"/>
</dbReference>
<dbReference type="GO" id="GO:0005886">
    <property type="term" value="C:plasma membrane"/>
    <property type="evidence" value="ECO:0007669"/>
    <property type="project" value="TreeGrafter"/>
</dbReference>
<evidence type="ECO:0000256" key="3">
    <source>
        <dbReference type="SAM" id="MobiDB-lite"/>
    </source>
</evidence>
<feature type="region of interest" description="Disordered" evidence="3">
    <location>
        <begin position="1210"/>
        <end position="1274"/>
    </location>
</feature>
<dbReference type="SMART" id="SM00233">
    <property type="entry name" value="PH"/>
    <property type="match status" value="1"/>
</dbReference>
<dbReference type="Gene3D" id="1.10.20.10">
    <property type="entry name" value="Histone, subunit A"/>
    <property type="match status" value="1"/>
</dbReference>
<dbReference type="GO" id="GO:0046982">
    <property type="term" value="F:protein heterodimerization activity"/>
    <property type="evidence" value="ECO:0007669"/>
    <property type="project" value="InterPro"/>
</dbReference>
<evidence type="ECO:0000259" key="5">
    <source>
        <dbReference type="PROSITE" id="PS50009"/>
    </source>
</evidence>
<protein>
    <submittedName>
        <fullName evidence="8">Uncharacterized protein</fullName>
    </submittedName>
</protein>
<dbReference type="Gene3D" id="1.20.870.10">
    <property type="entry name" value="Son of sevenless (SoS) protein Chain: S domain 1"/>
    <property type="match status" value="1"/>
</dbReference>
<dbReference type="InterPro" id="IPR009072">
    <property type="entry name" value="Histone-fold"/>
</dbReference>
<dbReference type="InterPro" id="IPR001895">
    <property type="entry name" value="RASGEF_cat_dom"/>
</dbReference>
<proteinExistence type="predicted"/>
<dbReference type="GO" id="GO:0016477">
    <property type="term" value="P:cell migration"/>
    <property type="evidence" value="ECO:0007669"/>
    <property type="project" value="EnsemblMetazoa"/>
</dbReference>
<evidence type="ECO:0000259" key="6">
    <source>
        <dbReference type="PROSITE" id="PS50010"/>
    </source>
</evidence>
<dbReference type="Gene3D" id="2.30.29.30">
    <property type="entry name" value="Pleckstrin-homology domain (PH domain)/Phosphotyrosine-binding domain (PTB)"/>
    <property type="match status" value="1"/>
</dbReference>
<dbReference type="InterPro" id="IPR035899">
    <property type="entry name" value="DBL_dom_sf"/>
</dbReference>
<dbReference type="SMART" id="SM00229">
    <property type="entry name" value="RasGEFN"/>
    <property type="match status" value="1"/>
</dbReference>
<accession>A0A1S0UMF0</accession>
<feature type="domain" description="PH" evidence="4">
    <location>
        <begin position="466"/>
        <end position="586"/>
    </location>
</feature>
<dbReference type="GO" id="GO:0007292">
    <property type="term" value="P:female gamete generation"/>
    <property type="evidence" value="ECO:0007669"/>
    <property type="project" value="EnsemblMetazoa"/>
</dbReference>
<dbReference type="SMART" id="SM00147">
    <property type="entry name" value="RasGEF"/>
    <property type="match status" value="1"/>
</dbReference>
<dbReference type="EMBL" id="JH712066">
    <property type="protein sequence ID" value="EJD76785.1"/>
    <property type="molecule type" value="Genomic_DNA"/>
</dbReference>
<dbReference type="SUPFAM" id="SSF48366">
    <property type="entry name" value="Ras GEF"/>
    <property type="match status" value="1"/>
</dbReference>
<dbReference type="GO" id="GO:0005085">
    <property type="term" value="F:guanyl-nucleotide exchange factor activity"/>
    <property type="evidence" value="ECO:0007669"/>
    <property type="project" value="UniProtKB-KW"/>
</dbReference>
<dbReference type="PROSITE" id="PS50010">
    <property type="entry name" value="DH_2"/>
    <property type="match status" value="1"/>
</dbReference>
<organism evidence="8">
    <name type="scientific">Loa loa</name>
    <name type="common">Eye worm</name>
    <name type="synonym">Filaria loa</name>
    <dbReference type="NCBI Taxonomy" id="7209"/>
    <lineage>
        <taxon>Eukaryota</taxon>
        <taxon>Metazoa</taxon>
        <taxon>Ecdysozoa</taxon>
        <taxon>Nematoda</taxon>
        <taxon>Chromadorea</taxon>
        <taxon>Rhabditida</taxon>
        <taxon>Spirurina</taxon>
        <taxon>Spiruromorpha</taxon>
        <taxon>Filarioidea</taxon>
        <taxon>Onchocercidae</taxon>
        <taxon>Loa</taxon>
    </lineage>
</organism>
<dbReference type="Pfam" id="PF00617">
    <property type="entry name" value="RasGEF"/>
    <property type="match status" value="1"/>
</dbReference>
<evidence type="ECO:0000313" key="8">
    <source>
        <dbReference type="EMBL" id="EJD76785.1"/>
    </source>
</evidence>
<dbReference type="SUPFAM" id="SSF47113">
    <property type="entry name" value="Histone-fold"/>
    <property type="match status" value="1"/>
</dbReference>
<dbReference type="GO" id="GO:0007265">
    <property type="term" value="P:Ras protein signal transduction"/>
    <property type="evidence" value="ECO:0007669"/>
    <property type="project" value="TreeGrafter"/>
</dbReference>
<feature type="compositionally biased region" description="Polar residues" evidence="3">
    <location>
        <begin position="1247"/>
        <end position="1261"/>
    </location>
</feature>
<evidence type="ECO:0000259" key="7">
    <source>
        <dbReference type="PROSITE" id="PS50212"/>
    </source>
</evidence>
<dbReference type="InterPro" id="IPR055251">
    <property type="entry name" value="SOS1_NGEF_PH"/>
</dbReference>